<evidence type="ECO:0000256" key="8">
    <source>
        <dbReference type="ARBA" id="ARBA00023242"/>
    </source>
</evidence>
<dbReference type="Pfam" id="PF13912">
    <property type="entry name" value="zf-C2H2_6"/>
    <property type="match status" value="4"/>
</dbReference>
<comment type="subcellular location">
    <subcellularLocation>
        <location evidence="1">Nucleus</location>
    </subcellularLocation>
</comment>
<evidence type="ECO:0000256" key="5">
    <source>
        <dbReference type="ARBA" id="ARBA00022833"/>
    </source>
</evidence>
<evidence type="ECO:0000313" key="11">
    <source>
        <dbReference type="EMBL" id="KAK1698214.1"/>
    </source>
</evidence>
<name>A0AAD8U5L6_LOLMU</name>
<keyword evidence="8" id="KW-0539">Nucleus</keyword>
<dbReference type="GO" id="GO:0008270">
    <property type="term" value="F:zinc ion binding"/>
    <property type="evidence" value="ECO:0007669"/>
    <property type="project" value="UniProtKB-KW"/>
</dbReference>
<accession>A0AAD8U5L6</accession>
<evidence type="ECO:0000256" key="1">
    <source>
        <dbReference type="ARBA" id="ARBA00004123"/>
    </source>
</evidence>
<dbReference type="EMBL" id="JAUUTY010000001">
    <property type="protein sequence ID" value="KAK1698214.1"/>
    <property type="molecule type" value="Genomic_DNA"/>
</dbReference>
<dbReference type="SUPFAM" id="SSF57667">
    <property type="entry name" value="beta-beta-alpha zinc fingers"/>
    <property type="match status" value="2"/>
</dbReference>
<dbReference type="InterPro" id="IPR013087">
    <property type="entry name" value="Znf_C2H2_type"/>
</dbReference>
<dbReference type="GO" id="GO:0005634">
    <property type="term" value="C:nucleus"/>
    <property type="evidence" value="ECO:0007669"/>
    <property type="project" value="UniProtKB-SubCell"/>
</dbReference>
<evidence type="ECO:0000256" key="9">
    <source>
        <dbReference type="PROSITE-ProRule" id="PRU00042"/>
    </source>
</evidence>
<evidence type="ECO:0000313" key="12">
    <source>
        <dbReference type="Proteomes" id="UP001231189"/>
    </source>
</evidence>
<comment type="caution">
    <text evidence="11">The sequence shown here is derived from an EMBL/GenBank/DDBJ whole genome shotgun (WGS) entry which is preliminary data.</text>
</comment>
<dbReference type="PROSITE" id="PS50157">
    <property type="entry name" value="ZINC_FINGER_C2H2_2"/>
    <property type="match status" value="4"/>
</dbReference>
<evidence type="ECO:0000256" key="7">
    <source>
        <dbReference type="ARBA" id="ARBA00023163"/>
    </source>
</evidence>
<keyword evidence="2" id="KW-0479">Metal-binding</keyword>
<evidence type="ECO:0000256" key="2">
    <source>
        <dbReference type="ARBA" id="ARBA00022723"/>
    </source>
</evidence>
<evidence type="ECO:0000256" key="4">
    <source>
        <dbReference type="ARBA" id="ARBA00022771"/>
    </source>
</evidence>
<evidence type="ECO:0000256" key="6">
    <source>
        <dbReference type="ARBA" id="ARBA00023015"/>
    </source>
</evidence>
<feature type="domain" description="C2H2-type" evidence="10">
    <location>
        <begin position="301"/>
        <end position="328"/>
    </location>
</feature>
<keyword evidence="5" id="KW-0862">Zinc</keyword>
<dbReference type="InterPro" id="IPR036236">
    <property type="entry name" value="Znf_C2H2_sf"/>
</dbReference>
<organism evidence="11 12">
    <name type="scientific">Lolium multiflorum</name>
    <name type="common">Italian ryegrass</name>
    <name type="synonym">Lolium perenne subsp. multiflorum</name>
    <dbReference type="NCBI Taxonomy" id="4521"/>
    <lineage>
        <taxon>Eukaryota</taxon>
        <taxon>Viridiplantae</taxon>
        <taxon>Streptophyta</taxon>
        <taxon>Embryophyta</taxon>
        <taxon>Tracheophyta</taxon>
        <taxon>Spermatophyta</taxon>
        <taxon>Magnoliopsida</taxon>
        <taxon>Liliopsida</taxon>
        <taxon>Poales</taxon>
        <taxon>Poaceae</taxon>
        <taxon>BOP clade</taxon>
        <taxon>Pooideae</taxon>
        <taxon>Poodae</taxon>
        <taxon>Poeae</taxon>
        <taxon>Poeae Chloroplast Group 2 (Poeae type)</taxon>
        <taxon>Loliodinae</taxon>
        <taxon>Loliinae</taxon>
        <taxon>Lolium</taxon>
    </lineage>
</organism>
<keyword evidence="4 9" id="KW-0863">Zinc-finger</keyword>
<sequence>MKTFAFEKEMVLFLVSQDQAMQMPMPMPVLMDMRGDRAPERAFVCKTCGRVFPSFQALGGHRASHKKPRLDGDGADLKHKLHCCSICGREFAIGQALGGHMRRHRAMAAGFRGVMPPVAAIKKHGTCSNDVALGCDIKRGPWLDLNQPPCRDDGCMDVDADASGERGLGKAAAGYTFHQFMDTGTMAYMVVALVDIQSDLPEESLKTVLARLIMVLGIRTQKTEAVLEASRDRKCIQSVDAMMCVVGYCRKSKALTMMNRFSFEEAQMARVLLLVSREQPMAMQMPMPMSGRGDGAPEREFTCKTCGRVFPSFQALGGHRASHKKPRLDGDLKPKLHACSICGLEFAIGQALGGHMRRHRAVASGGGVMPPEAAIKKQGAESDDVAVGRGMNRGLLLDLNQPPCGDDGCMDVDTDASRECGHDDPAAGYTFHQFLDTGTMAVDCVGY</sequence>
<evidence type="ECO:0000259" key="10">
    <source>
        <dbReference type="PROSITE" id="PS50157"/>
    </source>
</evidence>
<dbReference type="AlphaFoldDB" id="A0AAD8U5L6"/>
<feature type="domain" description="C2H2-type" evidence="10">
    <location>
        <begin position="43"/>
        <end position="70"/>
    </location>
</feature>
<dbReference type="Gene3D" id="3.30.160.60">
    <property type="entry name" value="Classic Zinc Finger"/>
    <property type="match status" value="2"/>
</dbReference>
<dbReference type="SMART" id="SM00355">
    <property type="entry name" value="ZnF_C2H2"/>
    <property type="match status" value="4"/>
</dbReference>
<reference evidence="11" key="1">
    <citation type="submission" date="2023-07" db="EMBL/GenBank/DDBJ databases">
        <title>A chromosome-level genome assembly of Lolium multiflorum.</title>
        <authorList>
            <person name="Chen Y."/>
            <person name="Copetti D."/>
            <person name="Kolliker R."/>
            <person name="Studer B."/>
        </authorList>
    </citation>
    <scope>NUCLEOTIDE SEQUENCE</scope>
    <source>
        <strain evidence="11">02402/16</strain>
        <tissue evidence="11">Leaf</tissue>
    </source>
</reference>
<feature type="domain" description="C2H2-type" evidence="10">
    <location>
        <begin position="82"/>
        <end position="109"/>
    </location>
</feature>
<keyword evidence="7" id="KW-0804">Transcription</keyword>
<keyword evidence="6" id="KW-0805">Transcription regulation</keyword>
<proteinExistence type="predicted"/>
<dbReference type="PROSITE" id="PS00028">
    <property type="entry name" value="ZINC_FINGER_C2H2_1"/>
    <property type="match status" value="4"/>
</dbReference>
<evidence type="ECO:0000256" key="3">
    <source>
        <dbReference type="ARBA" id="ARBA00022737"/>
    </source>
</evidence>
<dbReference type="PANTHER" id="PTHR26374">
    <property type="entry name" value="ZINC FINGER PROTEIN ZAT5"/>
    <property type="match status" value="1"/>
</dbReference>
<gene>
    <name evidence="11" type="ORF">QYE76_014911</name>
</gene>
<keyword evidence="12" id="KW-1185">Reference proteome</keyword>
<dbReference type="PANTHER" id="PTHR26374:SF331">
    <property type="entry name" value="C2H2-TYPE DOMAIN-CONTAINING PROTEIN"/>
    <property type="match status" value="1"/>
</dbReference>
<feature type="domain" description="C2H2-type" evidence="10">
    <location>
        <begin position="337"/>
        <end position="359"/>
    </location>
</feature>
<dbReference type="Proteomes" id="UP001231189">
    <property type="component" value="Unassembled WGS sequence"/>
</dbReference>
<protein>
    <recommendedName>
        <fullName evidence="10">C2H2-type domain-containing protein</fullName>
    </recommendedName>
</protein>
<keyword evidence="3" id="KW-0677">Repeat</keyword>